<accession>A0AAU7X6L3</accession>
<dbReference type="EMBL" id="CP158568">
    <property type="protein sequence ID" value="XBY43071.1"/>
    <property type="molecule type" value="Genomic_DNA"/>
</dbReference>
<evidence type="ECO:0000313" key="3">
    <source>
        <dbReference type="EMBL" id="XBY43071.1"/>
    </source>
</evidence>
<dbReference type="KEGG" id="mflg:ABS361_13260"/>
<dbReference type="PANTHER" id="PTHR22602">
    <property type="entry name" value="TRANSFERASE CAF17, MITOCHONDRIAL-RELATED"/>
    <property type="match status" value="1"/>
</dbReference>
<dbReference type="PIRSF" id="PIRSF006487">
    <property type="entry name" value="GcvT"/>
    <property type="match status" value="1"/>
</dbReference>
<dbReference type="Pfam" id="PF25455">
    <property type="entry name" value="Beta-barrel_CAF17_C"/>
    <property type="match status" value="1"/>
</dbReference>
<dbReference type="Gene3D" id="3.30.1360.120">
    <property type="entry name" value="Probable tRNA modification gtpase trme, domain 1"/>
    <property type="match status" value="1"/>
</dbReference>
<sequence>MAAGFVAVLEDRGVVAVEGPEAVSFLDGLVTSDVEKLAPGEAAFAALLTPQGKILFDFLPVRTAEGYLIDTPRALAADLAKRLGFYKLRAKVTVADRSEIFGVIAGWATGGAAPALDADGVIAYADPRHADLGRRAIVPRETMAAVLAGLAAELRPEADYETHRIGLGVPKGGLDFAYGDAFPHDADMDDLAGVDFTKGCYVGQEVVSRMKHRGTARRRVIQVAGVDGAALPAAGTEIVAQGKPVGTVGSAVGADGLALVRLDRVKEAIDAGAALAAGDVALEPRLPAFARFGWPAPAAD</sequence>
<dbReference type="InterPro" id="IPR017703">
    <property type="entry name" value="YgfZ/GCV_T_CS"/>
</dbReference>
<gene>
    <name evidence="3" type="ORF">ABS361_13260</name>
</gene>
<dbReference type="NCBIfam" id="TIGR03317">
    <property type="entry name" value="ygfZ_signature"/>
    <property type="match status" value="1"/>
</dbReference>
<keyword evidence="1" id="KW-0809">Transit peptide</keyword>
<organism evidence="3">
    <name type="scientific">Methyloraptor flagellatus</name>
    <dbReference type="NCBI Taxonomy" id="3162530"/>
    <lineage>
        <taxon>Bacteria</taxon>
        <taxon>Pseudomonadati</taxon>
        <taxon>Pseudomonadota</taxon>
        <taxon>Alphaproteobacteria</taxon>
        <taxon>Hyphomicrobiales</taxon>
        <taxon>Ancalomicrobiaceae</taxon>
        <taxon>Methyloraptor</taxon>
    </lineage>
</organism>
<evidence type="ECO:0000256" key="1">
    <source>
        <dbReference type="ARBA" id="ARBA00022946"/>
    </source>
</evidence>
<dbReference type="AlphaFoldDB" id="A0AAU7X6L3"/>
<feature type="domain" description="CAF17 C-terminal" evidence="2">
    <location>
        <begin position="217"/>
        <end position="291"/>
    </location>
</feature>
<dbReference type="GO" id="GO:0016226">
    <property type="term" value="P:iron-sulfur cluster assembly"/>
    <property type="evidence" value="ECO:0007669"/>
    <property type="project" value="TreeGrafter"/>
</dbReference>
<proteinExistence type="predicted"/>
<name>A0AAU7X6L3_9HYPH</name>
<dbReference type="InterPro" id="IPR027266">
    <property type="entry name" value="TrmE/GcvT-like"/>
</dbReference>
<dbReference type="InterPro" id="IPR045179">
    <property type="entry name" value="YgfZ/GcvT"/>
</dbReference>
<reference evidence="3" key="1">
    <citation type="submission" date="2024-06" db="EMBL/GenBank/DDBJ databases">
        <title>Methylostella associata gen. nov., sp. nov., a novel Ancalomicrobiaceae-affiliated facultatively methylotrophic bacteria that feed on methanotrophs of the genus Methylococcus.</title>
        <authorList>
            <person name="Saltykova V."/>
            <person name="Danilova O.V."/>
            <person name="Oshkin I.Y."/>
            <person name="Belova S.E."/>
            <person name="Pimenov N.V."/>
            <person name="Dedysh S.N."/>
        </authorList>
    </citation>
    <scope>NUCLEOTIDE SEQUENCE</scope>
    <source>
        <strain evidence="3">S20</strain>
    </source>
</reference>
<evidence type="ECO:0000259" key="2">
    <source>
        <dbReference type="Pfam" id="PF25455"/>
    </source>
</evidence>
<dbReference type="SUPFAM" id="SSF103025">
    <property type="entry name" value="Folate-binding domain"/>
    <property type="match status" value="1"/>
</dbReference>
<dbReference type="PANTHER" id="PTHR22602:SF0">
    <property type="entry name" value="TRANSFERASE CAF17, MITOCHONDRIAL-RELATED"/>
    <property type="match status" value="1"/>
</dbReference>
<dbReference type="InterPro" id="IPR057460">
    <property type="entry name" value="CAF17_C"/>
</dbReference>
<protein>
    <submittedName>
        <fullName evidence="3">Folate-binding protein</fullName>
    </submittedName>
</protein>
<dbReference type="RefSeq" id="WP_407048173.1">
    <property type="nucleotide sequence ID" value="NZ_CP158568.1"/>
</dbReference>